<evidence type="ECO:0000313" key="2">
    <source>
        <dbReference type="Proteomes" id="UP000005952"/>
    </source>
</evidence>
<dbReference type="Proteomes" id="UP000005952">
    <property type="component" value="Chromosome"/>
</dbReference>
<reference evidence="1 2" key="1">
    <citation type="journal article" date="2013" name="Genome Announc.">
        <title>Genome sequences for three denitrifying bacterial strains isolated from a uranium- and nitrate-contaminated subsurface environment.</title>
        <authorList>
            <person name="Venkatramanan R."/>
            <person name="Prakash O."/>
            <person name="Woyke T."/>
            <person name="Chain P."/>
            <person name="Goodwin L.A."/>
            <person name="Watson D."/>
            <person name="Brooks S."/>
            <person name="Kostka J.E."/>
            <person name="Green S.J."/>
        </authorList>
    </citation>
    <scope>NUCLEOTIDE SEQUENCE [LARGE SCALE GENOMIC DNA]</scope>
    <source>
        <strain evidence="1 2">1NES1</strain>
    </source>
</reference>
<dbReference type="EMBL" id="CP005587">
    <property type="protein sequence ID" value="AGK59681.1"/>
    <property type="molecule type" value="Genomic_DNA"/>
</dbReference>
<organism evidence="1 2">
    <name type="scientific">Hyphomicrobium denitrificans 1NES1</name>
    <dbReference type="NCBI Taxonomy" id="670307"/>
    <lineage>
        <taxon>Bacteria</taxon>
        <taxon>Pseudomonadati</taxon>
        <taxon>Pseudomonadota</taxon>
        <taxon>Alphaproteobacteria</taxon>
        <taxon>Hyphomicrobiales</taxon>
        <taxon>Hyphomicrobiaceae</taxon>
        <taxon>Hyphomicrobium</taxon>
    </lineage>
</organism>
<dbReference type="KEGG" id="hdt:HYPDE_40063"/>
<protein>
    <submittedName>
        <fullName evidence="1">Uncharacterized protein</fullName>
    </submittedName>
</protein>
<name>N0BGW3_9HYPH</name>
<gene>
    <name evidence="1" type="ORF">HYPDE_40063</name>
</gene>
<dbReference type="STRING" id="670307.HYPDE_40063"/>
<keyword evidence="2" id="KW-1185">Reference proteome</keyword>
<dbReference type="AlphaFoldDB" id="N0BGW3"/>
<accession>N0BGW3</accession>
<sequence>MGAAVIRAGFQSLWVWNARHYRGDGVARKCGRSGNATRRLPYRHDALTKVWATRGAGIAAYRPV</sequence>
<dbReference type="HOGENOM" id="CLU_2861705_0_0_5"/>
<proteinExistence type="predicted"/>
<evidence type="ECO:0000313" key="1">
    <source>
        <dbReference type="EMBL" id="AGK59681.1"/>
    </source>
</evidence>